<dbReference type="Gene3D" id="3.30.710.10">
    <property type="entry name" value="Potassium Channel Kv1.1, Chain A"/>
    <property type="match status" value="1"/>
</dbReference>
<feature type="region of interest" description="Disordered" evidence="1">
    <location>
        <begin position="224"/>
        <end position="243"/>
    </location>
</feature>
<accession>A0A2T7Q0T5</accession>
<dbReference type="Proteomes" id="UP000245119">
    <property type="component" value="Linkage Group LG1"/>
</dbReference>
<feature type="compositionally biased region" description="Basic and acidic residues" evidence="1">
    <location>
        <begin position="51"/>
        <end position="61"/>
    </location>
</feature>
<dbReference type="OMA" id="NINSMAC"/>
<evidence type="ECO:0000313" key="4">
    <source>
        <dbReference type="Proteomes" id="UP000245119"/>
    </source>
</evidence>
<dbReference type="Gene3D" id="1.25.40.420">
    <property type="match status" value="1"/>
</dbReference>
<gene>
    <name evidence="3" type="ORF">C0Q70_01914</name>
</gene>
<dbReference type="InterPro" id="IPR051481">
    <property type="entry name" value="BTB-POZ/Galectin-3-binding"/>
</dbReference>
<keyword evidence="4" id="KW-1185">Reference proteome</keyword>
<proteinExistence type="predicted"/>
<dbReference type="PROSITE" id="PS50097">
    <property type="entry name" value="BTB"/>
    <property type="match status" value="1"/>
</dbReference>
<dbReference type="OrthoDB" id="2359033at2759"/>
<sequence length="455" mass="51320">MKRFSAPPALYPPPSQPPSTSSEAPAGIDATATSGNGNGLGPPPSLQQQHHPHDPSGKRVKTEQTFESLFDVENHSDVIVRVNGDQFVFHAHRVILEMKSDVMARLLAGLVEKQHEDDEEEGGVTSVGSRFVPVLRVTEDPECSQVFSRFLYFLYSGAVWLHQDYVLPLFRLAHKYNVRPLLAHCETYILQVLAKSCSGPHHSDPRPMHPHGHHQHNFSYSYSHHHPHHHSLHHSHSPSSAPTTANLNCPPYTGSGFPLEVICDLYEDDVFAGDVGQTCFRVLCCQFRQLVRLPRWTRCRVQTVCELISSDQCSVEENLILVSATDYMKQNNLSDKKQIESILANIRYPCLNRRLLYHLHKNGSFKNFPYIQELMLNAMKYHCFKDLAEAKEDFVGVQFTPRIGGGQPLRRASMQMAVAAPTTDCYPEHMAFPESAFSLESELPVVLTRSRHSQV</sequence>
<evidence type="ECO:0000313" key="3">
    <source>
        <dbReference type="EMBL" id="PVD39286.1"/>
    </source>
</evidence>
<dbReference type="AlphaFoldDB" id="A0A2T7Q0T5"/>
<feature type="region of interest" description="Disordered" evidence="1">
    <location>
        <begin position="1"/>
        <end position="61"/>
    </location>
</feature>
<dbReference type="PANTHER" id="PTHR24410">
    <property type="entry name" value="HL07962P-RELATED"/>
    <property type="match status" value="1"/>
</dbReference>
<protein>
    <recommendedName>
        <fullName evidence="2">BTB domain-containing protein</fullName>
    </recommendedName>
</protein>
<feature type="compositionally biased region" description="Basic residues" evidence="1">
    <location>
        <begin position="224"/>
        <end position="236"/>
    </location>
</feature>
<name>A0A2T7Q0T5_POMCA</name>
<feature type="domain" description="BTB" evidence="2">
    <location>
        <begin position="76"/>
        <end position="163"/>
    </location>
</feature>
<evidence type="ECO:0000259" key="2">
    <source>
        <dbReference type="PROSITE" id="PS50097"/>
    </source>
</evidence>
<dbReference type="STRING" id="400727.A0A2T7Q0T5"/>
<dbReference type="InterPro" id="IPR011705">
    <property type="entry name" value="BACK"/>
</dbReference>
<dbReference type="EMBL" id="PZQS01000001">
    <property type="protein sequence ID" value="PVD39286.1"/>
    <property type="molecule type" value="Genomic_DNA"/>
</dbReference>
<reference evidence="3 4" key="1">
    <citation type="submission" date="2018-04" db="EMBL/GenBank/DDBJ databases">
        <title>The genome of golden apple snail Pomacea canaliculata provides insight into stress tolerance and invasive adaptation.</title>
        <authorList>
            <person name="Liu C."/>
            <person name="Liu B."/>
            <person name="Ren Y."/>
            <person name="Zhang Y."/>
            <person name="Wang H."/>
            <person name="Li S."/>
            <person name="Jiang F."/>
            <person name="Yin L."/>
            <person name="Zhang G."/>
            <person name="Qian W."/>
            <person name="Fan W."/>
        </authorList>
    </citation>
    <scope>NUCLEOTIDE SEQUENCE [LARGE SCALE GENOMIC DNA]</scope>
    <source>
        <strain evidence="3">SZHN2017</strain>
        <tissue evidence="3">Muscle</tissue>
    </source>
</reference>
<dbReference type="Pfam" id="PF00651">
    <property type="entry name" value="BTB"/>
    <property type="match status" value="1"/>
</dbReference>
<dbReference type="PANTHER" id="PTHR24410:SF23">
    <property type="entry name" value="BTB DOMAIN-CONTAINING PROTEIN-RELATED"/>
    <property type="match status" value="1"/>
</dbReference>
<evidence type="ECO:0000256" key="1">
    <source>
        <dbReference type="SAM" id="MobiDB-lite"/>
    </source>
</evidence>
<dbReference type="Pfam" id="PF07707">
    <property type="entry name" value="BACK"/>
    <property type="match status" value="1"/>
</dbReference>
<dbReference type="SMART" id="SM00225">
    <property type="entry name" value="BTB"/>
    <property type="match status" value="1"/>
</dbReference>
<comment type="caution">
    <text evidence="3">The sequence shown here is derived from an EMBL/GenBank/DDBJ whole genome shotgun (WGS) entry which is preliminary data.</text>
</comment>
<dbReference type="InterPro" id="IPR011333">
    <property type="entry name" value="SKP1/BTB/POZ_sf"/>
</dbReference>
<dbReference type="SUPFAM" id="SSF54695">
    <property type="entry name" value="POZ domain"/>
    <property type="match status" value="1"/>
</dbReference>
<dbReference type="InterPro" id="IPR000210">
    <property type="entry name" value="BTB/POZ_dom"/>
</dbReference>
<organism evidence="3 4">
    <name type="scientific">Pomacea canaliculata</name>
    <name type="common">Golden apple snail</name>
    <dbReference type="NCBI Taxonomy" id="400727"/>
    <lineage>
        <taxon>Eukaryota</taxon>
        <taxon>Metazoa</taxon>
        <taxon>Spiralia</taxon>
        <taxon>Lophotrochozoa</taxon>
        <taxon>Mollusca</taxon>
        <taxon>Gastropoda</taxon>
        <taxon>Caenogastropoda</taxon>
        <taxon>Architaenioglossa</taxon>
        <taxon>Ampullarioidea</taxon>
        <taxon>Ampullariidae</taxon>
        <taxon>Pomacea</taxon>
    </lineage>
</organism>